<dbReference type="EMBL" id="JAHYIQ010000015">
    <property type="protein sequence ID" value="KAK1125972.1"/>
    <property type="molecule type" value="Genomic_DNA"/>
</dbReference>
<keyword evidence="2" id="KW-1185">Reference proteome</keyword>
<comment type="caution">
    <text evidence="1">The sequence shown here is derived from an EMBL/GenBank/DDBJ whole genome shotgun (WGS) entry which is preliminary data.</text>
</comment>
<evidence type="ECO:0000313" key="1">
    <source>
        <dbReference type="EMBL" id="KAK1125972.1"/>
    </source>
</evidence>
<gene>
    <name evidence="1" type="ORF">K0M31_005504</name>
</gene>
<accession>A0AA40KMS3</accession>
<organism evidence="1 2">
    <name type="scientific">Melipona bicolor</name>
    <dbReference type="NCBI Taxonomy" id="60889"/>
    <lineage>
        <taxon>Eukaryota</taxon>
        <taxon>Metazoa</taxon>
        <taxon>Ecdysozoa</taxon>
        <taxon>Arthropoda</taxon>
        <taxon>Hexapoda</taxon>
        <taxon>Insecta</taxon>
        <taxon>Pterygota</taxon>
        <taxon>Neoptera</taxon>
        <taxon>Endopterygota</taxon>
        <taxon>Hymenoptera</taxon>
        <taxon>Apocrita</taxon>
        <taxon>Aculeata</taxon>
        <taxon>Apoidea</taxon>
        <taxon>Anthophila</taxon>
        <taxon>Apidae</taxon>
        <taxon>Melipona</taxon>
    </lineage>
</organism>
<protein>
    <submittedName>
        <fullName evidence="1">Uncharacterized protein</fullName>
    </submittedName>
</protein>
<reference evidence="1" key="1">
    <citation type="submission" date="2021-10" db="EMBL/GenBank/DDBJ databases">
        <title>Melipona bicolor Genome sequencing and assembly.</title>
        <authorList>
            <person name="Araujo N.S."/>
            <person name="Arias M.C."/>
        </authorList>
    </citation>
    <scope>NUCLEOTIDE SEQUENCE</scope>
    <source>
        <strain evidence="1">USP_2M_L1-L4_2017</strain>
        <tissue evidence="1">Whole body</tissue>
    </source>
</reference>
<dbReference type="Proteomes" id="UP001177670">
    <property type="component" value="Unassembled WGS sequence"/>
</dbReference>
<proteinExistence type="predicted"/>
<dbReference type="AlphaFoldDB" id="A0AA40KMS3"/>
<name>A0AA40KMS3_9HYME</name>
<evidence type="ECO:0000313" key="2">
    <source>
        <dbReference type="Proteomes" id="UP001177670"/>
    </source>
</evidence>
<sequence>MTNDVIRLVSESWWSMDNLTEVGRHPDASTESAIVGRLSTSFRMVNMDLQTEMPGNTTVGSTLLDEDLRRILQEREQECLQLQAMNSTPPPGRIYYVRSCRNINSSHFSKLPSLRIQVKVSCDQSFRLRVRTRKIAEDRVRSKGCKFLHVDPKSIRGLLRFVACKNANDTSL</sequence>